<dbReference type="SUPFAM" id="SSF88659">
    <property type="entry name" value="Sigma3 and sigma4 domains of RNA polymerase sigma factors"/>
    <property type="match status" value="1"/>
</dbReference>
<keyword evidence="2" id="KW-0805">Transcription regulation</keyword>
<dbReference type="PANTHER" id="PTHR43133:SF46">
    <property type="entry name" value="RNA POLYMERASE SIGMA-70 FACTOR ECF SUBFAMILY"/>
    <property type="match status" value="1"/>
</dbReference>
<proteinExistence type="inferred from homology"/>
<dbReference type="InterPro" id="IPR014284">
    <property type="entry name" value="RNA_pol_sigma-70_dom"/>
</dbReference>
<evidence type="ECO:0000313" key="7">
    <source>
        <dbReference type="EMBL" id="MBL1407361.1"/>
    </source>
</evidence>
<organism evidence="7 8">
    <name type="scientific">Sphingobacterium faecale</name>
    <dbReference type="NCBI Taxonomy" id="2803775"/>
    <lineage>
        <taxon>Bacteria</taxon>
        <taxon>Pseudomonadati</taxon>
        <taxon>Bacteroidota</taxon>
        <taxon>Sphingobacteriia</taxon>
        <taxon>Sphingobacteriales</taxon>
        <taxon>Sphingobacteriaceae</taxon>
        <taxon>Sphingobacterium</taxon>
    </lineage>
</organism>
<dbReference type="Pfam" id="PF08281">
    <property type="entry name" value="Sigma70_r4_2"/>
    <property type="match status" value="1"/>
</dbReference>
<dbReference type="Proteomes" id="UP000625283">
    <property type="component" value="Unassembled WGS sequence"/>
</dbReference>
<feature type="domain" description="RNA polymerase sigma factor 70 region 4 type 2" evidence="6">
    <location>
        <begin position="117"/>
        <end position="166"/>
    </location>
</feature>
<sequence length="185" mass="21914">MIDEDISWLKDLSQGKETAFKRLYDLYYPLFCRFAMQYIQDEEEAKDIVQDVIFDIWHHRKAMDDIRSLRSYMYKSIANKCIDTLRKAKVKGTYLNSISEGSDFFLLKVLEEEVFLTLREAIKRLPSPTNTIFELSLEGHSNLEIAQLLELSLDSVKSHKKRGKKILYHKLHLLLLLLLQKNYFF</sequence>
<dbReference type="NCBIfam" id="TIGR02985">
    <property type="entry name" value="Sig70_bacteroi1"/>
    <property type="match status" value="1"/>
</dbReference>
<dbReference type="Gene3D" id="1.10.10.10">
    <property type="entry name" value="Winged helix-like DNA-binding domain superfamily/Winged helix DNA-binding domain"/>
    <property type="match status" value="1"/>
</dbReference>
<name>A0ABS1QY53_9SPHI</name>
<dbReference type="InterPro" id="IPR013249">
    <property type="entry name" value="RNA_pol_sigma70_r4_t2"/>
</dbReference>
<gene>
    <name evidence="7" type="ORF">JKG61_01215</name>
</gene>
<evidence type="ECO:0000256" key="4">
    <source>
        <dbReference type="ARBA" id="ARBA00023163"/>
    </source>
</evidence>
<dbReference type="InterPro" id="IPR036388">
    <property type="entry name" value="WH-like_DNA-bd_sf"/>
</dbReference>
<feature type="domain" description="RNA polymerase sigma-70 region 2" evidence="5">
    <location>
        <begin position="23"/>
        <end position="89"/>
    </location>
</feature>
<keyword evidence="8" id="KW-1185">Reference proteome</keyword>
<evidence type="ECO:0000313" key="8">
    <source>
        <dbReference type="Proteomes" id="UP000625283"/>
    </source>
</evidence>
<reference evidence="7 8" key="1">
    <citation type="submission" date="2021-01" db="EMBL/GenBank/DDBJ databases">
        <title>C459-1 draft genome sequence.</title>
        <authorList>
            <person name="Zhang X.-F."/>
        </authorList>
    </citation>
    <scope>NUCLEOTIDE SEQUENCE [LARGE SCALE GENOMIC DNA]</scope>
    <source>
        <strain evidence="8">C459-1</strain>
    </source>
</reference>
<dbReference type="InterPro" id="IPR007627">
    <property type="entry name" value="RNA_pol_sigma70_r2"/>
</dbReference>
<comment type="caution">
    <text evidence="7">The sequence shown here is derived from an EMBL/GenBank/DDBJ whole genome shotgun (WGS) entry which is preliminary data.</text>
</comment>
<evidence type="ECO:0000259" key="5">
    <source>
        <dbReference type="Pfam" id="PF04542"/>
    </source>
</evidence>
<dbReference type="NCBIfam" id="TIGR02937">
    <property type="entry name" value="sigma70-ECF"/>
    <property type="match status" value="1"/>
</dbReference>
<evidence type="ECO:0000256" key="2">
    <source>
        <dbReference type="ARBA" id="ARBA00023015"/>
    </source>
</evidence>
<keyword evidence="4" id="KW-0804">Transcription</keyword>
<comment type="similarity">
    <text evidence="1">Belongs to the sigma-70 factor family. ECF subfamily.</text>
</comment>
<dbReference type="SUPFAM" id="SSF88946">
    <property type="entry name" value="Sigma2 domain of RNA polymerase sigma factors"/>
    <property type="match status" value="1"/>
</dbReference>
<dbReference type="InterPro" id="IPR013325">
    <property type="entry name" value="RNA_pol_sigma_r2"/>
</dbReference>
<keyword evidence="3" id="KW-0731">Sigma factor</keyword>
<dbReference type="InterPro" id="IPR014327">
    <property type="entry name" value="RNA_pol_sigma70_bacteroid"/>
</dbReference>
<dbReference type="PANTHER" id="PTHR43133">
    <property type="entry name" value="RNA POLYMERASE ECF-TYPE SIGMA FACTO"/>
    <property type="match status" value="1"/>
</dbReference>
<evidence type="ECO:0000256" key="3">
    <source>
        <dbReference type="ARBA" id="ARBA00023082"/>
    </source>
</evidence>
<dbReference type="Pfam" id="PF04542">
    <property type="entry name" value="Sigma70_r2"/>
    <property type="match status" value="1"/>
</dbReference>
<dbReference type="EMBL" id="JAERTY010000001">
    <property type="protein sequence ID" value="MBL1407361.1"/>
    <property type="molecule type" value="Genomic_DNA"/>
</dbReference>
<dbReference type="RefSeq" id="WP_202101174.1">
    <property type="nucleotide sequence ID" value="NZ_JAERTY010000001.1"/>
</dbReference>
<protein>
    <submittedName>
        <fullName evidence="7">RNA polymerase sigma-70 factor</fullName>
    </submittedName>
</protein>
<dbReference type="Gene3D" id="1.10.1740.10">
    <property type="match status" value="1"/>
</dbReference>
<dbReference type="InterPro" id="IPR039425">
    <property type="entry name" value="RNA_pol_sigma-70-like"/>
</dbReference>
<dbReference type="InterPro" id="IPR013324">
    <property type="entry name" value="RNA_pol_sigma_r3/r4-like"/>
</dbReference>
<evidence type="ECO:0000256" key="1">
    <source>
        <dbReference type="ARBA" id="ARBA00010641"/>
    </source>
</evidence>
<evidence type="ECO:0000259" key="6">
    <source>
        <dbReference type="Pfam" id="PF08281"/>
    </source>
</evidence>
<accession>A0ABS1QY53</accession>